<keyword evidence="4" id="KW-1185">Reference proteome</keyword>
<name>A0A8J2L557_9HEXA</name>
<dbReference type="PANTHER" id="PTHR43628">
    <property type="entry name" value="ACTIVATOR OF C KINASE PROTEIN 1-RELATED"/>
    <property type="match status" value="1"/>
</dbReference>
<protein>
    <submittedName>
        <fullName evidence="3">Uncharacterized protein</fullName>
    </submittedName>
</protein>
<evidence type="ECO:0000313" key="4">
    <source>
        <dbReference type="Proteomes" id="UP000708208"/>
    </source>
</evidence>
<dbReference type="SMART" id="SM00671">
    <property type="entry name" value="SEL1"/>
    <property type="match status" value="5"/>
</dbReference>
<dbReference type="OrthoDB" id="2384430at2759"/>
<dbReference type="Pfam" id="PF08238">
    <property type="entry name" value="Sel1"/>
    <property type="match status" value="4"/>
</dbReference>
<comment type="caution">
    <text evidence="3">The sequence shown here is derived from an EMBL/GenBank/DDBJ whole genome shotgun (WGS) entry which is preliminary data.</text>
</comment>
<feature type="region of interest" description="Disordered" evidence="2">
    <location>
        <begin position="386"/>
        <end position="409"/>
    </location>
</feature>
<dbReference type="InterPro" id="IPR052945">
    <property type="entry name" value="Mitotic_Regulator"/>
</dbReference>
<sequence>MEAVVLRSVSQEVFMHCAISGPGWGFLDAPRCSRISKRLFPVVAVCRISETSASRIHKGTSYLSGKMDQTSVTRFQNYLRLQVLLAICGCDVLRKIFRERYKLYTGGDWIDGSETSKGFYLNKGNTVFKHAEEPQKQAMKTGDLQQWDLILLGAVLLNTTYNVAVVKKAQKKIDRDNQNILNLVKYRQETVTLRRQSIADMDFIFLWDGIQKVLRNLGVGAGDMRKILFSDSLNEIEYSNFGIREESIAEAESLKEEGDRVAEAGDFKLSIEVFTKALQLVGLSSFERSAILAKRSSAYLEFYEFARREKSLTLVSFLDVATEDAKLCVQFRPTSWEGYYLAGRAYLLKGDRKTAFGLFNHALSLNPNFEDIKKARDECQKVEDYDEVPSKVSPVKATPKDQESISTSDLADAKRQQKLASWSAVVLAHRFLKGEGKEKNYSHAARLFAKAACSGNAEAAYNLGMLHLRGEGVPKNEITAFQYFRLAANSSEDTLELKHIGEAESMYELGKCWEQGIGTRLDYEKAAHWYSRASQEGCGEASNRLAFLYRDGQGVTRCPQRAIQFWCLAADQGVITAMVTLAYEYVLMGDLDQANIWYNRAIERGNQHAKDNELVFREAIQAKRQLLDDNPRDDATSNDSASVVSKDKS</sequence>
<dbReference type="EMBL" id="CAJVCH010349494">
    <property type="protein sequence ID" value="CAG7815644.1"/>
    <property type="molecule type" value="Genomic_DNA"/>
</dbReference>
<dbReference type="SMART" id="SM00028">
    <property type="entry name" value="TPR"/>
    <property type="match status" value="3"/>
</dbReference>
<dbReference type="Pfam" id="PF13181">
    <property type="entry name" value="TPR_8"/>
    <property type="match status" value="2"/>
</dbReference>
<dbReference type="AlphaFoldDB" id="A0A8J2L557"/>
<dbReference type="PANTHER" id="PTHR43628:SF1">
    <property type="entry name" value="CHITIN SYNTHASE REGULATORY FACTOR 2-RELATED"/>
    <property type="match status" value="1"/>
</dbReference>
<dbReference type="PROSITE" id="PS50005">
    <property type="entry name" value="TPR"/>
    <property type="match status" value="1"/>
</dbReference>
<feature type="non-terminal residue" evidence="3">
    <location>
        <position position="649"/>
    </location>
</feature>
<dbReference type="Proteomes" id="UP000708208">
    <property type="component" value="Unassembled WGS sequence"/>
</dbReference>
<keyword evidence="1" id="KW-0802">TPR repeat</keyword>
<dbReference type="InterPro" id="IPR019734">
    <property type="entry name" value="TPR_rpt"/>
</dbReference>
<organism evidence="3 4">
    <name type="scientific">Allacma fusca</name>
    <dbReference type="NCBI Taxonomy" id="39272"/>
    <lineage>
        <taxon>Eukaryota</taxon>
        <taxon>Metazoa</taxon>
        <taxon>Ecdysozoa</taxon>
        <taxon>Arthropoda</taxon>
        <taxon>Hexapoda</taxon>
        <taxon>Collembola</taxon>
        <taxon>Symphypleona</taxon>
        <taxon>Sminthuridae</taxon>
        <taxon>Allacma</taxon>
    </lineage>
</organism>
<reference evidence="3" key="1">
    <citation type="submission" date="2021-06" db="EMBL/GenBank/DDBJ databases">
        <authorList>
            <person name="Hodson N. C."/>
            <person name="Mongue J. A."/>
            <person name="Jaron S. K."/>
        </authorList>
    </citation>
    <scope>NUCLEOTIDE SEQUENCE</scope>
</reference>
<proteinExistence type="predicted"/>
<evidence type="ECO:0000256" key="1">
    <source>
        <dbReference type="PROSITE-ProRule" id="PRU00339"/>
    </source>
</evidence>
<evidence type="ECO:0000313" key="3">
    <source>
        <dbReference type="EMBL" id="CAG7815644.1"/>
    </source>
</evidence>
<dbReference type="InterPro" id="IPR006597">
    <property type="entry name" value="Sel1-like"/>
</dbReference>
<accession>A0A8J2L557</accession>
<feature type="region of interest" description="Disordered" evidence="2">
    <location>
        <begin position="627"/>
        <end position="649"/>
    </location>
</feature>
<evidence type="ECO:0000256" key="2">
    <source>
        <dbReference type="SAM" id="MobiDB-lite"/>
    </source>
</evidence>
<gene>
    <name evidence="3" type="ORF">AFUS01_LOCUS26310</name>
</gene>
<feature type="repeat" description="TPR" evidence="1">
    <location>
        <begin position="336"/>
        <end position="369"/>
    </location>
</feature>